<keyword evidence="1" id="KW-1133">Transmembrane helix</keyword>
<feature type="transmembrane region" description="Helical" evidence="1">
    <location>
        <begin position="12"/>
        <end position="34"/>
    </location>
</feature>
<sequence length="136" mass="16205">MVKSSSSLANNSIWNPMIRFQILNFMILIKLLYGNRRGHLRPPSPYWPKCCLGTSTIFFVIQTHLTFTGRFAFPFNLDLSVRIVDMCMLNMCWFVSIILLLLVPLAFGSSRPYWRKKYFYTKRFLWILLYFCRINL</sequence>
<gene>
    <name evidence="2" type="ORF">PHET_11022</name>
</gene>
<reference evidence="2" key="1">
    <citation type="submission" date="2019-05" db="EMBL/GenBank/DDBJ databases">
        <title>Annotation for the trematode Paragonimus heterotremus.</title>
        <authorList>
            <person name="Choi Y.-J."/>
        </authorList>
    </citation>
    <scope>NUCLEOTIDE SEQUENCE</scope>
    <source>
        <strain evidence="2">LC</strain>
    </source>
</reference>
<evidence type="ECO:0000313" key="3">
    <source>
        <dbReference type="Proteomes" id="UP000748531"/>
    </source>
</evidence>
<dbReference type="EMBL" id="LUCH01018101">
    <property type="protein sequence ID" value="KAF5394593.1"/>
    <property type="molecule type" value="Genomic_DNA"/>
</dbReference>
<comment type="caution">
    <text evidence="2">The sequence shown here is derived from an EMBL/GenBank/DDBJ whole genome shotgun (WGS) entry which is preliminary data.</text>
</comment>
<accession>A0A8J4SF08</accession>
<feature type="transmembrane region" description="Helical" evidence="1">
    <location>
        <begin position="46"/>
        <end position="68"/>
    </location>
</feature>
<dbReference type="Proteomes" id="UP000748531">
    <property type="component" value="Unassembled WGS sequence"/>
</dbReference>
<name>A0A8J4SF08_9TREM</name>
<keyword evidence="1" id="KW-0472">Membrane</keyword>
<proteinExistence type="predicted"/>
<keyword evidence="1" id="KW-0812">Transmembrane</keyword>
<keyword evidence="3" id="KW-1185">Reference proteome</keyword>
<protein>
    <submittedName>
        <fullName evidence="2">Uncharacterized protein</fullName>
    </submittedName>
</protein>
<dbReference type="AlphaFoldDB" id="A0A8J4SF08"/>
<evidence type="ECO:0000313" key="2">
    <source>
        <dbReference type="EMBL" id="KAF5394593.1"/>
    </source>
</evidence>
<evidence type="ECO:0000256" key="1">
    <source>
        <dbReference type="SAM" id="Phobius"/>
    </source>
</evidence>
<organism evidence="2 3">
    <name type="scientific">Paragonimus heterotremus</name>
    <dbReference type="NCBI Taxonomy" id="100268"/>
    <lineage>
        <taxon>Eukaryota</taxon>
        <taxon>Metazoa</taxon>
        <taxon>Spiralia</taxon>
        <taxon>Lophotrochozoa</taxon>
        <taxon>Platyhelminthes</taxon>
        <taxon>Trematoda</taxon>
        <taxon>Digenea</taxon>
        <taxon>Plagiorchiida</taxon>
        <taxon>Troglotremata</taxon>
        <taxon>Troglotrematidae</taxon>
        <taxon>Paragonimus</taxon>
    </lineage>
</organism>
<feature type="transmembrane region" description="Helical" evidence="1">
    <location>
        <begin position="88"/>
        <end position="107"/>
    </location>
</feature>